<proteinExistence type="predicted"/>
<feature type="region of interest" description="Disordered" evidence="1">
    <location>
        <begin position="28"/>
        <end position="82"/>
    </location>
</feature>
<dbReference type="RefSeq" id="XP_037152136.1">
    <property type="nucleotide sequence ID" value="XM_037291774.1"/>
</dbReference>
<dbReference type="Proteomes" id="UP000593566">
    <property type="component" value="Unassembled WGS sequence"/>
</dbReference>
<evidence type="ECO:0000313" key="3">
    <source>
        <dbReference type="Proteomes" id="UP000593566"/>
    </source>
</evidence>
<accession>A0A8H6CG74</accession>
<evidence type="ECO:0000313" key="2">
    <source>
        <dbReference type="EMBL" id="KAF6222790.1"/>
    </source>
</evidence>
<evidence type="ECO:0000256" key="1">
    <source>
        <dbReference type="SAM" id="MobiDB-lite"/>
    </source>
</evidence>
<protein>
    <submittedName>
        <fullName evidence="2">Uncharacterized protein</fullName>
    </submittedName>
</protein>
<gene>
    <name evidence="2" type="ORF">HO133_000838</name>
</gene>
<dbReference type="EMBL" id="JACCJB010000011">
    <property type="protein sequence ID" value="KAF6222790.1"/>
    <property type="molecule type" value="Genomic_DNA"/>
</dbReference>
<sequence>MLTTADGPLWATATPGTDVATLPMELASGVMPNGDEMHQTGSTRRGGGRLNTRQGPYDRRKQRRYANDGRWTPMASSNPMSWRGDFADGARKWTEMHQTRPMCRGGGGFDTRQGPYDRRQQPQHVNDARLTPILNGKPIESAKRVRSLNYSRGDWWCAEGGGGRWDDGSSCPRRSRDPACPSRRCDVLLGGSELRQEMAGLAMLHAGLVNHSAMETQVQPEVSALVQIEAAILSRYTAKAIVRLLGVQWLSGIAVAEYDSKNTWDWDPKKRLQADSSSESSDDGGHYDSDYDERPQVFRSVFSTVAEDRFQPVVNKRSQSNARPHGWPPAHLKAYPHGMQKLRDEHKMKKIQEEVMKAMEDDRTLTLQQIIIDSQVSVEHFHGSVPTTREIIQSGPPSGNSGSLTLLCSHSPSRSSIITDRTSLA</sequence>
<comment type="caution">
    <text evidence="2">The sequence shown here is derived from an EMBL/GenBank/DDBJ whole genome shotgun (WGS) entry which is preliminary data.</text>
</comment>
<feature type="region of interest" description="Disordered" evidence="1">
    <location>
        <begin position="266"/>
        <end position="291"/>
    </location>
</feature>
<dbReference type="GeneID" id="59329256"/>
<organism evidence="2 3">
    <name type="scientific">Letharia lupina</name>
    <dbReference type="NCBI Taxonomy" id="560253"/>
    <lineage>
        <taxon>Eukaryota</taxon>
        <taxon>Fungi</taxon>
        <taxon>Dikarya</taxon>
        <taxon>Ascomycota</taxon>
        <taxon>Pezizomycotina</taxon>
        <taxon>Lecanoromycetes</taxon>
        <taxon>OSLEUM clade</taxon>
        <taxon>Lecanoromycetidae</taxon>
        <taxon>Lecanorales</taxon>
        <taxon>Lecanorineae</taxon>
        <taxon>Parmeliaceae</taxon>
        <taxon>Letharia</taxon>
    </lineage>
</organism>
<name>A0A8H6CG74_9LECA</name>
<dbReference type="AlphaFoldDB" id="A0A8H6CG74"/>
<reference evidence="2 3" key="1">
    <citation type="journal article" date="2020" name="Genomics">
        <title>Complete, high-quality genomes from long-read metagenomic sequencing of two wolf lichen thalli reveals enigmatic genome architecture.</title>
        <authorList>
            <person name="McKenzie S.K."/>
            <person name="Walston R.F."/>
            <person name="Allen J.L."/>
        </authorList>
    </citation>
    <scope>NUCLEOTIDE SEQUENCE [LARGE SCALE GENOMIC DNA]</scope>
    <source>
        <strain evidence="2">WasteWater1</strain>
    </source>
</reference>
<keyword evidence="3" id="KW-1185">Reference proteome</keyword>
<feature type="region of interest" description="Disordered" evidence="1">
    <location>
        <begin position="391"/>
        <end position="410"/>
    </location>
</feature>